<reference evidence="4 5" key="1">
    <citation type="journal article" date="2010" name="J. Bacteriol.">
        <title>Genome sequence of Lentisphaera araneosa HTCC2155T, the type species of the order Lentisphaerales in the phylum Lentisphaerae.</title>
        <authorList>
            <person name="Thrash J.C."/>
            <person name="Cho J.C."/>
            <person name="Vergin K.L."/>
            <person name="Morris R.M."/>
            <person name="Giovannoni S.J."/>
        </authorList>
    </citation>
    <scope>NUCLEOTIDE SEQUENCE [LARGE SCALE GENOMIC DNA]</scope>
    <source>
        <strain evidence="4 5">HTCC2155</strain>
    </source>
</reference>
<dbReference type="InterPro" id="IPR005181">
    <property type="entry name" value="SASA"/>
</dbReference>
<dbReference type="STRING" id="313628.LNTAR_25170"/>
<dbReference type="PANTHER" id="PTHR31988:SF19">
    <property type="entry name" value="9-O-ACETYL-N-ACETYLNEURAMINIC ACID DEACETYLASE-RELATED"/>
    <property type="match status" value="1"/>
</dbReference>
<dbReference type="AlphaFoldDB" id="A6DRW1"/>
<feature type="signal peptide" evidence="2">
    <location>
        <begin position="1"/>
        <end position="20"/>
    </location>
</feature>
<comment type="caution">
    <text evidence="4">The sequence shown here is derived from an EMBL/GenBank/DDBJ whole genome shotgun (WGS) entry which is preliminary data.</text>
</comment>
<organism evidence="4 5">
    <name type="scientific">Lentisphaera araneosa HTCC2155</name>
    <dbReference type="NCBI Taxonomy" id="313628"/>
    <lineage>
        <taxon>Bacteria</taxon>
        <taxon>Pseudomonadati</taxon>
        <taxon>Lentisphaerota</taxon>
        <taxon>Lentisphaeria</taxon>
        <taxon>Lentisphaerales</taxon>
        <taxon>Lentisphaeraceae</taxon>
        <taxon>Lentisphaera</taxon>
    </lineage>
</organism>
<dbReference type="Gene3D" id="3.40.50.1110">
    <property type="entry name" value="SGNH hydrolase"/>
    <property type="match status" value="1"/>
</dbReference>
<dbReference type="OrthoDB" id="248184at2"/>
<dbReference type="eggNOG" id="COG2755">
    <property type="taxonomic scope" value="Bacteria"/>
</dbReference>
<name>A6DRW1_9BACT</name>
<dbReference type="InterPro" id="IPR036514">
    <property type="entry name" value="SGNH_hydro_sf"/>
</dbReference>
<protein>
    <submittedName>
        <fullName evidence="4">Acetyl xylan esterase A</fullName>
    </submittedName>
</protein>
<dbReference type="GO" id="GO:0016788">
    <property type="term" value="F:hydrolase activity, acting on ester bonds"/>
    <property type="evidence" value="ECO:0007669"/>
    <property type="project" value="UniProtKB-ARBA"/>
</dbReference>
<keyword evidence="5" id="KW-1185">Reference proteome</keyword>
<dbReference type="SUPFAM" id="SSF52266">
    <property type="entry name" value="SGNH hydrolase"/>
    <property type="match status" value="1"/>
</dbReference>
<evidence type="ECO:0000256" key="1">
    <source>
        <dbReference type="ARBA" id="ARBA00022801"/>
    </source>
</evidence>
<evidence type="ECO:0000313" key="5">
    <source>
        <dbReference type="Proteomes" id="UP000004947"/>
    </source>
</evidence>
<evidence type="ECO:0000259" key="3">
    <source>
        <dbReference type="Pfam" id="PF03629"/>
    </source>
</evidence>
<dbReference type="EMBL" id="ABCK01000026">
    <property type="protein sequence ID" value="EDM25646.1"/>
    <property type="molecule type" value="Genomic_DNA"/>
</dbReference>
<feature type="chain" id="PRO_5002694701" evidence="2">
    <location>
        <begin position="21"/>
        <end position="236"/>
    </location>
</feature>
<proteinExistence type="predicted"/>
<evidence type="ECO:0000256" key="2">
    <source>
        <dbReference type="SAM" id="SignalP"/>
    </source>
</evidence>
<dbReference type="InterPro" id="IPR052940">
    <property type="entry name" value="Carb_Esterase_6"/>
</dbReference>
<dbReference type="Proteomes" id="UP000004947">
    <property type="component" value="Unassembled WGS sequence"/>
</dbReference>
<keyword evidence="1" id="KW-0378">Hydrolase</keyword>
<sequence>MKSLYTAIFVVLISLSSVNAADKGKHLFILSGQSNMKYMDPNIAFIPAVEKAFGKENVVVIHDAQGGQPIRRWYKDWEPANGEKPTSTGMLYKRMMRKILPIVKKHKFSSVTFVWMQGEADAQAKHGDVYKKSLIGLIEQLSNDLGRKDLNVVIGRLSDCDLTNKRFPHWTMIRDIQMEVAESNPRSAWVNTDDLNDGKGENGRKLKNNLHYSIEGYKQLGERFAEKSIELIKKHD</sequence>
<accession>A6DRW1</accession>
<keyword evidence="2" id="KW-0732">Signal</keyword>
<feature type="domain" description="Sialate O-acetylesterase" evidence="3">
    <location>
        <begin position="39"/>
        <end position="229"/>
    </location>
</feature>
<dbReference type="Pfam" id="PF03629">
    <property type="entry name" value="SASA"/>
    <property type="match status" value="1"/>
</dbReference>
<evidence type="ECO:0000313" key="4">
    <source>
        <dbReference type="EMBL" id="EDM25646.1"/>
    </source>
</evidence>
<gene>
    <name evidence="4" type="ORF">LNTAR_25170</name>
</gene>
<dbReference type="RefSeq" id="WP_007280579.1">
    <property type="nucleotide sequence ID" value="NZ_ABCK01000026.1"/>
</dbReference>
<dbReference type="PANTHER" id="PTHR31988">
    <property type="entry name" value="ESTERASE, PUTATIVE (DUF303)-RELATED"/>
    <property type="match status" value="1"/>
</dbReference>